<dbReference type="InterPro" id="IPR018620">
    <property type="entry name" value="Ubiquitin3-bd_protein_But2_C"/>
</dbReference>
<feature type="transmembrane region" description="Helical" evidence="1">
    <location>
        <begin position="245"/>
        <end position="264"/>
    </location>
</feature>
<keyword evidence="4" id="KW-1185">Reference proteome</keyword>
<keyword evidence="1" id="KW-0812">Transmembrane</keyword>
<dbReference type="STRING" id="670580.A0A1X6NAR6"/>
<dbReference type="InterPro" id="IPR016181">
    <property type="entry name" value="Acyl_CoA_acyltransferase"/>
</dbReference>
<evidence type="ECO:0000256" key="1">
    <source>
        <dbReference type="SAM" id="Phobius"/>
    </source>
</evidence>
<evidence type="ECO:0000313" key="4">
    <source>
        <dbReference type="Proteomes" id="UP000194127"/>
    </source>
</evidence>
<gene>
    <name evidence="3" type="ORF">POSPLADRAFT_1043347</name>
</gene>
<keyword evidence="1" id="KW-0472">Membrane</keyword>
<dbReference type="OrthoDB" id="61113at2759"/>
<dbReference type="Pfam" id="PF09792">
    <property type="entry name" value="But2"/>
    <property type="match status" value="1"/>
</dbReference>
<dbReference type="RefSeq" id="XP_024342529.1">
    <property type="nucleotide sequence ID" value="XM_024478287.1"/>
</dbReference>
<proteinExistence type="predicted"/>
<dbReference type="AlphaFoldDB" id="A0A1X6NAR6"/>
<feature type="domain" description="Ubiquitin 3 binding protein But2 C-terminal" evidence="2">
    <location>
        <begin position="346"/>
        <end position="450"/>
    </location>
</feature>
<dbReference type="EMBL" id="KZ110592">
    <property type="protein sequence ID" value="OSX65735.1"/>
    <property type="molecule type" value="Genomic_DNA"/>
</dbReference>
<reference evidence="3 4" key="1">
    <citation type="submission" date="2017-04" db="EMBL/GenBank/DDBJ databases">
        <title>Genome Sequence of the Model Brown-Rot Fungus Postia placenta SB12.</title>
        <authorList>
            <consortium name="DOE Joint Genome Institute"/>
            <person name="Gaskell J."/>
            <person name="Kersten P."/>
            <person name="Larrondo L.F."/>
            <person name="Canessa P."/>
            <person name="Martinez D."/>
            <person name="Hibbett D."/>
            <person name="Schmoll M."/>
            <person name="Kubicek C.P."/>
            <person name="Martinez A.T."/>
            <person name="Yadav J."/>
            <person name="Master E."/>
            <person name="Magnuson J.K."/>
            <person name="James T."/>
            <person name="Yaver D."/>
            <person name="Berka R."/>
            <person name="Labutti K."/>
            <person name="Lipzen A."/>
            <person name="Aerts A."/>
            <person name="Barry K."/>
            <person name="Henrissat B."/>
            <person name="Blanchette R."/>
            <person name="Grigoriev I."/>
            <person name="Cullen D."/>
        </authorList>
    </citation>
    <scope>NUCLEOTIDE SEQUENCE [LARGE SCALE GENOMIC DNA]</scope>
    <source>
        <strain evidence="3 4">MAD-698-R-SB12</strain>
    </source>
</reference>
<keyword evidence="1" id="KW-1133">Transmembrane helix</keyword>
<accession>A0A1X6NAR6</accession>
<dbReference type="SUPFAM" id="SSF55729">
    <property type="entry name" value="Acyl-CoA N-acyltransferases (Nat)"/>
    <property type="match status" value="1"/>
</dbReference>
<sequence length="503" mass="57106">MSAVKYARVETPSDELIDASVDLFTTLMKDGPMARAMLKAGALAGEYYTATDENNDLLGFTLWMPPGDDLFSTWYSGFQLIFNLRKPTDEMTSPQYMVEFPAFVNHCIGPTGKTDSWWMHQAMVRPDRQRQGIARNLINLVREKERLYANPFRQAKLKGETLACSTTTPTNALVYQAIGFELKEKRDMPSPWGDWPLYVFALDTTMIDQEPEESIALLDEDEAHEESEKSASAKISAPQSKWSSWIFRVVCLLILVDLAVYLYIFRSFLVLSDDVLNDLEFRNPYIGLDELYASGRVNASRYEPIVNEPRIATQVSSVEPDKVFPEDEHRWLSTAGTMSPLDRHLHVSSNVHTILQFRAMDYGMERCALALRLPSDSDEQDWAPGNGPVSLDVCALGVDRPLDPRALSWASRPSCREPFGTLTAGPGEETRLSEFPCSWGTLYTYEVACASEYPDCQLDVWANRNGTWVPDYLTDLLHSYRIIDVRVRGYQRLPLRQCIRGLR</sequence>
<evidence type="ECO:0000313" key="3">
    <source>
        <dbReference type="EMBL" id="OSX65735.1"/>
    </source>
</evidence>
<dbReference type="Gene3D" id="3.40.630.30">
    <property type="match status" value="1"/>
</dbReference>
<organism evidence="3 4">
    <name type="scientific">Postia placenta MAD-698-R-SB12</name>
    <dbReference type="NCBI Taxonomy" id="670580"/>
    <lineage>
        <taxon>Eukaryota</taxon>
        <taxon>Fungi</taxon>
        <taxon>Dikarya</taxon>
        <taxon>Basidiomycota</taxon>
        <taxon>Agaricomycotina</taxon>
        <taxon>Agaricomycetes</taxon>
        <taxon>Polyporales</taxon>
        <taxon>Adustoporiaceae</taxon>
        <taxon>Rhodonia</taxon>
    </lineage>
</organism>
<name>A0A1X6NAR6_9APHY</name>
<protein>
    <recommendedName>
        <fullName evidence="2">Ubiquitin 3 binding protein But2 C-terminal domain-containing protein</fullName>
    </recommendedName>
</protein>
<dbReference type="Proteomes" id="UP000194127">
    <property type="component" value="Unassembled WGS sequence"/>
</dbReference>
<dbReference type="GeneID" id="36323237"/>
<evidence type="ECO:0000259" key="2">
    <source>
        <dbReference type="Pfam" id="PF09792"/>
    </source>
</evidence>